<dbReference type="PANTHER" id="PTHR11918">
    <property type="entry name" value="RADICAL SAM PROTEINS"/>
    <property type="match status" value="1"/>
</dbReference>
<accession>A0A160VBT2</accession>
<dbReference type="InterPro" id="IPR006638">
    <property type="entry name" value="Elp3/MiaA/NifB-like_rSAM"/>
</dbReference>
<dbReference type="SFLD" id="SFLDG01061">
    <property type="entry name" value="methylthiotransferase"/>
    <property type="match status" value="1"/>
</dbReference>
<dbReference type="CDD" id="cd01335">
    <property type="entry name" value="Radical_SAM"/>
    <property type="match status" value="1"/>
</dbReference>
<organism evidence="12">
    <name type="scientific">hydrothermal vent metagenome</name>
    <dbReference type="NCBI Taxonomy" id="652676"/>
    <lineage>
        <taxon>unclassified sequences</taxon>
        <taxon>metagenomes</taxon>
        <taxon>ecological metagenomes</taxon>
    </lineage>
</organism>
<dbReference type="InterPro" id="IPR038135">
    <property type="entry name" value="Methylthiotransferase_N_sf"/>
</dbReference>
<dbReference type="InterPro" id="IPR013848">
    <property type="entry name" value="Methylthiotransferase_N"/>
</dbReference>
<keyword evidence="8" id="KW-0408">Iron</keyword>
<evidence type="ECO:0000256" key="7">
    <source>
        <dbReference type="ARBA" id="ARBA00022723"/>
    </source>
</evidence>
<dbReference type="InterPro" id="IPR005839">
    <property type="entry name" value="Methylthiotransferase"/>
</dbReference>
<keyword evidence="9" id="KW-0411">Iron-sulfur</keyword>
<keyword evidence="6" id="KW-0819">tRNA processing</keyword>
<dbReference type="PROSITE" id="PS51918">
    <property type="entry name" value="RADICAL_SAM"/>
    <property type="match status" value="1"/>
</dbReference>
<dbReference type="SMART" id="SM00729">
    <property type="entry name" value="Elp3"/>
    <property type="match status" value="1"/>
</dbReference>
<dbReference type="InterPro" id="IPR006467">
    <property type="entry name" value="MiaB-like_bact"/>
</dbReference>
<dbReference type="NCBIfam" id="TIGR00089">
    <property type="entry name" value="MiaB/RimO family radical SAM methylthiotransferase"/>
    <property type="match status" value="1"/>
</dbReference>
<dbReference type="InterPro" id="IPR020612">
    <property type="entry name" value="Methylthiotransferase_CS"/>
</dbReference>
<keyword evidence="4 12" id="KW-0808">Transferase</keyword>
<dbReference type="GO" id="GO:0046872">
    <property type="term" value="F:metal ion binding"/>
    <property type="evidence" value="ECO:0007669"/>
    <property type="project" value="UniProtKB-KW"/>
</dbReference>
<dbReference type="GO" id="GO:0051539">
    <property type="term" value="F:4 iron, 4 sulfur cluster binding"/>
    <property type="evidence" value="ECO:0007669"/>
    <property type="project" value="UniProtKB-KW"/>
</dbReference>
<dbReference type="AlphaFoldDB" id="A0A160VBT2"/>
<dbReference type="EMBL" id="FAXA01000476">
    <property type="protein sequence ID" value="CUV03776.1"/>
    <property type="molecule type" value="Genomic_DNA"/>
</dbReference>
<evidence type="ECO:0000256" key="8">
    <source>
        <dbReference type="ARBA" id="ARBA00023004"/>
    </source>
</evidence>
<evidence type="ECO:0000256" key="4">
    <source>
        <dbReference type="ARBA" id="ARBA00022679"/>
    </source>
</evidence>
<dbReference type="SFLD" id="SFLDS00029">
    <property type="entry name" value="Radical_SAM"/>
    <property type="match status" value="1"/>
</dbReference>
<dbReference type="SFLD" id="SFLDG01082">
    <property type="entry name" value="B12-binding_domain_containing"/>
    <property type="match status" value="1"/>
</dbReference>
<sequence length="428" mass="46998">MNLTQTSPKVVIHTHGCKLNQADSQVLARQFQQAGFTMVRSAAQADVVVLNSCTVTANSDSKARQYLRRARRSNPDALVVATGCYAQRAKDDLSAMEAVSLVLDNRDKETLVSTVAAELNIEVGLSIQNRPVAALGRSRAMIKIQEGCDQVCAYCIVPKVRGRERSIPPEEIIAEINSREGNGCREAVLTGTQLGTYGFDIPGINLSGLLRRVLAETSIDRLRVSSLQAQEITPELLELWDDPRPCPHFHIPLQSGSDTTLKAMRRRYNTARFAETVELVREKIPGAGITTDIIVGFPGEGVREFAESYSFVASIGFSDMHVFPYSIRPGTSAAHLDGQVDVTKKREWTEEMLELAATAKGEFRRGALGQTRPVLWEPGKGSDSAGVWSGLTDNYLRVRTQSIRELGNVITDARLKGLDEEWVTAEVV</sequence>
<dbReference type="Gene3D" id="3.80.30.20">
    <property type="entry name" value="tm_1862 like domain"/>
    <property type="match status" value="1"/>
</dbReference>
<keyword evidence="7" id="KW-0479">Metal-binding</keyword>
<evidence type="ECO:0000256" key="1">
    <source>
        <dbReference type="ARBA" id="ARBA00001966"/>
    </source>
</evidence>
<dbReference type="Pfam" id="PF04055">
    <property type="entry name" value="Radical_SAM"/>
    <property type="match status" value="1"/>
</dbReference>
<keyword evidence="5" id="KW-0949">S-adenosyl-L-methionine</keyword>
<keyword evidence="2" id="KW-0004">4Fe-4S</keyword>
<dbReference type="NCBIfam" id="TIGR01579">
    <property type="entry name" value="MiaB-like-C"/>
    <property type="match status" value="1"/>
</dbReference>
<protein>
    <submittedName>
        <fullName evidence="12">tRNA-t(6)A37 methylthiotransferase</fullName>
    </submittedName>
</protein>
<name>A0A160VBT2_9ZZZZ</name>
<dbReference type="PANTHER" id="PTHR11918:SF45">
    <property type="entry name" value="THREONYLCARBAMOYLADENOSINE TRNA METHYLTHIOTRANSFERASE"/>
    <property type="match status" value="1"/>
</dbReference>
<gene>
    <name evidence="12" type="ORF">MGWOODY_Clf142</name>
</gene>
<dbReference type="SUPFAM" id="SSF102114">
    <property type="entry name" value="Radical SAM enzymes"/>
    <property type="match status" value="1"/>
</dbReference>
<dbReference type="PROSITE" id="PS51449">
    <property type="entry name" value="MTTASE_N"/>
    <property type="match status" value="1"/>
</dbReference>
<proteinExistence type="predicted"/>
<feature type="domain" description="Radical SAM core" evidence="11">
    <location>
        <begin position="134"/>
        <end position="362"/>
    </location>
</feature>
<dbReference type="InterPro" id="IPR007197">
    <property type="entry name" value="rSAM"/>
</dbReference>
<reference evidence="12" key="1">
    <citation type="submission" date="2015-10" db="EMBL/GenBank/DDBJ databases">
        <authorList>
            <person name="Gilbert D.G."/>
        </authorList>
    </citation>
    <scope>NUCLEOTIDE SEQUENCE</scope>
</reference>
<feature type="domain" description="MTTase N-terminal" evidence="10">
    <location>
        <begin position="8"/>
        <end position="120"/>
    </location>
</feature>
<evidence type="ECO:0000256" key="9">
    <source>
        <dbReference type="ARBA" id="ARBA00023014"/>
    </source>
</evidence>
<dbReference type="Gene3D" id="3.40.50.12160">
    <property type="entry name" value="Methylthiotransferase, N-terminal domain"/>
    <property type="match status" value="1"/>
</dbReference>
<evidence type="ECO:0000256" key="2">
    <source>
        <dbReference type="ARBA" id="ARBA00022485"/>
    </source>
</evidence>
<dbReference type="GO" id="GO:0035598">
    <property type="term" value="F:tRNA (N(6)-L-threonylcarbamoyladenosine(37)-C(2))-methylthiotransferase activity"/>
    <property type="evidence" value="ECO:0007669"/>
    <property type="project" value="TreeGrafter"/>
</dbReference>
<evidence type="ECO:0000259" key="10">
    <source>
        <dbReference type="PROSITE" id="PS51449"/>
    </source>
</evidence>
<dbReference type="InterPro" id="IPR058240">
    <property type="entry name" value="rSAM_sf"/>
</dbReference>
<evidence type="ECO:0000259" key="11">
    <source>
        <dbReference type="PROSITE" id="PS51918"/>
    </source>
</evidence>
<dbReference type="PROSITE" id="PS01278">
    <property type="entry name" value="MTTASE_RADICAL"/>
    <property type="match status" value="1"/>
</dbReference>
<dbReference type="FunFam" id="3.40.50.12160:FF:000004">
    <property type="entry name" value="Threonylcarbamoyladenosine tRNA methylthiotransferase MtaB"/>
    <property type="match status" value="1"/>
</dbReference>
<evidence type="ECO:0000256" key="5">
    <source>
        <dbReference type="ARBA" id="ARBA00022691"/>
    </source>
</evidence>
<evidence type="ECO:0000313" key="12">
    <source>
        <dbReference type="EMBL" id="CUV03776.1"/>
    </source>
</evidence>
<evidence type="ECO:0000256" key="6">
    <source>
        <dbReference type="ARBA" id="ARBA00022694"/>
    </source>
</evidence>
<keyword evidence="3" id="KW-0963">Cytoplasm</keyword>
<dbReference type="InterPro" id="IPR023404">
    <property type="entry name" value="rSAM_horseshoe"/>
</dbReference>
<dbReference type="Pfam" id="PF00919">
    <property type="entry name" value="UPF0004"/>
    <property type="match status" value="1"/>
</dbReference>
<evidence type="ECO:0000256" key="3">
    <source>
        <dbReference type="ARBA" id="ARBA00022490"/>
    </source>
</evidence>
<comment type="cofactor">
    <cofactor evidence="1">
        <name>[4Fe-4S] cluster</name>
        <dbReference type="ChEBI" id="CHEBI:49883"/>
    </cofactor>
</comment>